<gene>
    <name evidence="1" type="ORF">KDAU_73600</name>
</gene>
<dbReference type="EMBL" id="BIFQ01000002">
    <property type="protein sequence ID" value="GCE10031.1"/>
    <property type="molecule type" value="Genomic_DNA"/>
</dbReference>
<reference evidence="2" key="1">
    <citation type="submission" date="2018-12" db="EMBL/GenBank/DDBJ databases">
        <title>Tengunoibacter tsumagoiensis gen. nov., sp. nov., Dictyobacter kobayashii sp. nov., D. alpinus sp. nov., and D. joshuensis sp. nov. and description of Dictyobacteraceae fam. nov. within the order Ktedonobacterales isolated from Tengu-no-mugimeshi.</title>
        <authorList>
            <person name="Wang C.M."/>
            <person name="Zheng Y."/>
            <person name="Sakai Y."/>
            <person name="Toyoda A."/>
            <person name="Minakuchi Y."/>
            <person name="Abe K."/>
            <person name="Yokota A."/>
            <person name="Yabe S."/>
        </authorList>
    </citation>
    <scope>NUCLEOTIDE SEQUENCE [LARGE SCALE GENOMIC DNA]</scope>
    <source>
        <strain evidence="2">S-27</strain>
    </source>
</reference>
<accession>A0A401ZT39</accession>
<sequence length="126" mass="14230">MLRARLQGGILNKARRGALKLTLPIGFVYTETDTVVLDPDLQVQASVHEVFRSFAHTGSAFTTVRHFRQQQLLFPCRLRRGAHRGELVWAEIEHHDVLRPLDPLQGLAAPVIASRDRELQLYVALA</sequence>
<dbReference type="AlphaFoldDB" id="A0A401ZT39"/>
<proteinExistence type="predicted"/>
<dbReference type="Proteomes" id="UP000287224">
    <property type="component" value="Unassembled WGS sequence"/>
</dbReference>
<evidence type="ECO:0000313" key="1">
    <source>
        <dbReference type="EMBL" id="GCE10031.1"/>
    </source>
</evidence>
<keyword evidence="2" id="KW-1185">Reference proteome</keyword>
<comment type="caution">
    <text evidence="1">The sequence shown here is derived from an EMBL/GenBank/DDBJ whole genome shotgun (WGS) entry which is preliminary data.</text>
</comment>
<organism evidence="1 2">
    <name type="scientific">Dictyobacter aurantiacus</name>
    <dbReference type="NCBI Taxonomy" id="1936993"/>
    <lineage>
        <taxon>Bacteria</taxon>
        <taxon>Bacillati</taxon>
        <taxon>Chloroflexota</taxon>
        <taxon>Ktedonobacteria</taxon>
        <taxon>Ktedonobacterales</taxon>
        <taxon>Dictyobacteraceae</taxon>
        <taxon>Dictyobacter</taxon>
    </lineage>
</organism>
<protein>
    <submittedName>
        <fullName evidence="1">Uncharacterized protein</fullName>
    </submittedName>
</protein>
<name>A0A401ZT39_9CHLR</name>
<evidence type="ECO:0000313" key="2">
    <source>
        <dbReference type="Proteomes" id="UP000287224"/>
    </source>
</evidence>